<protein>
    <submittedName>
        <fullName evidence="2">Uncharacterized protein</fullName>
    </submittedName>
</protein>
<name>A0A6C0HSR7_9ZZZZ</name>
<organism evidence="2">
    <name type="scientific">viral metagenome</name>
    <dbReference type="NCBI Taxonomy" id="1070528"/>
    <lineage>
        <taxon>unclassified sequences</taxon>
        <taxon>metagenomes</taxon>
        <taxon>organismal metagenomes</taxon>
    </lineage>
</organism>
<sequence length="119" mass="14413">MNPNLVESGFKYFLSNTLKKCRIVKYEYISKLYNWGLLLFLAVFIFLFLFFRYKGKLSITEIKARQTKKEQYILSKIKNYQDEKRQSSQRLISGLPHWSNEYDEIYKNNKTKYTDNIIL</sequence>
<dbReference type="AlphaFoldDB" id="A0A6C0HSR7"/>
<evidence type="ECO:0000313" key="2">
    <source>
        <dbReference type="EMBL" id="QHT83430.1"/>
    </source>
</evidence>
<dbReference type="EMBL" id="MN740009">
    <property type="protein sequence ID" value="QHT83430.1"/>
    <property type="molecule type" value="Genomic_DNA"/>
</dbReference>
<keyword evidence="1" id="KW-0812">Transmembrane</keyword>
<accession>A0A6C0HSR7</accession>
<keyword evidence="1" id="KW-1133">Transmembrane helix</keyword>
<proteinExistence type="predicted"/>
<keyword evidence="1" id="KW-0472">Membrane</keyword>
<evidence type="ECO:0000256" key="1">
    <source>
        <dbReference type="SAM" id="Phobius"/>
    </source>
</evidence>
<feature type="transmembrane region" description="Helical" evidence="1">
    <location>
        <begin position="32"/>
        <end position="51"/>
    </location>
</feature>
<reference evidence="2" key="1">
    <citation type="journal article" date="2020" name="Nature">
        <title>Giant virus diversity and host interactions through global metagenomics.</title>
        <authorList>
            <person name="Schulz F."/>
            <person name="Roux S."/>
            <person name="Paez-Espino D."/>
            <person name="Jungbluth S."/>
            <person name="Walsh D.A."/>
            <person name="Denef V.J."/>
            <person name="McMahon K.D."/>
            <person name="Konstantinidis K.T."/>
            <person name="Eloe-Fadrosh E.A."/>
            <person name="Kyrpides N.C."/>
            <person name="Woyke T."/>
        </authorList>
    </citation>
    <scope>NUCLEOTIDE SEQUENCE</scope>
    <source>
        <strain evidence="2">GVMAG-M-3300023184-167</strain>
    </source>
</reference>